<protein>
    <submittedName>
        <fullName evidence="1">Uncharacterized protein</fullName>
    </submittedName>
</protein>
<dbReference type="PANTHER" id="PTHR14222">
    <property type="entry name" value="CONDENSIN"/>
    <property type="match status" value="1"/>
</dbReference>
<name>A0AAN8WAT0_9MAGN</name>
<keyword evidence="2" id="KW-1185">Reference proteome</keyword>
<dbReference type="Proteomes" id="UP001370490">
    <property type="component" value="Unassembled WGS sequence"/>
</dbReference>
<evidence type="ECO:0000313" key="1">
    <source>
        <dbReference type="EMBL" id="KAK6945186.1"/>
    </source>
</evidence>
<dbReference type="GO" id="GO:0042393">
    <property type="term" value="F:histone binding"/>
    <property type="evidence" value="ECO:0007669"/>
    <property type="project" value="TreeGrafter"/>
</dbReference>
<dbReference type="GO" id="GO:0010032">
    <property type="term" value="P:meiotic chromosome condensation"/>
    <property type="evidence" value="ECO:0007669"/>
    <property type="project" value="TreeGrafter"/>
</dbReference>
<dbReference type="PANTHER" id="PTHR14222:SF2">
    <property type="entry name" value="CONDENSIN COMPLEX SUBUNIT 1"/>
    <property type="match status" value="1"/>
</dbReference>
<accession>A0AAN8WAT0</accession>
<comment type="caution">
    <text evidence="1">The sequence shown here is derived from an EMBL/GenBank/DDBJ whole genome shotgun (WGS) entry which is preliminary data.</text>
</comment>
<evidence type="ECO:0000313" key="2">
    <source>
        <dbReference type="Proteomes" id="UP001370490"/>
    </source>
</evidence>
<sequence>MASPSATDVENTILLLMRCRQFQVMAQNPISALWDFFCFNVSGTSELQSRGALSILCKAAKSCAGILGSLVRDIIDIGFGRWAKVDPSLAKTACIALQRLSEEKGKLLVNNGSRLILSHVLRRSTSRERRKRDTERQSLQSNGYTTVDNSMLGLAASEDAILDTLSERSGREIVSGGTDAKNLIGFCAPFVSKLCGNISLMQSILSYKPLACLHYADL</sequence>
<proteinExistence type="predicted"/>
<organism evidence="1 2">
    <name type="scientific">Dillenia turbinata</name>
    <dbReference type="NCBI Taxonomy" id="194707"/>
    <lineage>
        <taxon>Eukaryota</taxon>
        <taxon>Viridiplantae</taxon>
        <taxon>Streptophyta</taxon>
        <taxon>Embryophyta</taxon>
        <taxon>Tracheophyta</taxon>
        <taxon>Spermatophyta</taxon>
        <taxon>Magnoliopsida</taxon>
        <taxon>eudicotyledons</taxon>
        <taxon>Gunneridae</taxon>
        <taxon>Pentapetalae</taxon>
        <taxon>Dilleniales</taxon>
        <taxon>Dilleniaceae</taxon>
        <taxon>Dillenia</taxon>
    </lineage>
</organism>
<gene>
    <name evidence="1" type="ORF">RJ641_026288</name>
</gene>
<dbReference type="GO" id="GO:0007076">
    <property type="term" value="P:mitotic chromosome condensation"/>
    <property type="evidence" value="ECO:0007669"/>
    <property type="project" value="InterPro"/>
</dbReference>
<dbReference type="GO" id="GO:0000796">
    <property type="term" value="C:condensin complex"/>
    <property type="evidence" value="ECO:0007669"/>
    <property type="project" value="TreeGrafter"/>
</dbReference>
<reference evidence="1 2" key="1">
    <citation type="submission" date="2023-12" db="EMBL/GenBank/DDBJ databases">
        <title>A high-quality genome assembly for Dillenia turbinata (Dilleniales).</title>
        <authorList>
            <person name="Chanderbali A."/>
        </authorList>
    </citation>
    <scope>NUCLEOTIDE SEQUENCE [LARGE SCALE GENOMIC DNA]</scope>
    <source>
        <strain evidence="1">LSX21</strain>
        <tissue evidence="1">Leaf</tissue>
    </source>
</reference>
<dbReference type="AlphaFoldDB" id="A0AAN8WAT0"/>
<dbReference type="GO" id="GO:0000779">
    <property type="term" value="C:condensed chromosome, centromeric region"/>
    <property type="evidence" value="ECO:0007669"/>
    <property type="project" value="TreeGrafter"/>
</dbReference>
<dbReference type="EMBL" id="JBAMMX010000003">
    <property type="protein sequence ID" value="KAK6945186.1"/>
    <property type="molecule type" value="Genomic_DNA"/>
</dbReference>
<dbReference type="InterPro" id="IPR026971">
    <property type="entry name" value="CND1/NCAPD3"/>
</dbReference>